<organism evidence="1 2">
    <name type="scientific">Cryobacterium arcticum</name>
    <dbReference type="NCBI Taxonomy" id="670052"/>
    <lineage>
        <taxon>Bacteria</taxon>
        <taxon>Bacillati</taxon>
        <taxon>Actinomycetota</taxon>
        <taxon>Actinomycetes</taxon>
        <taxon>Micrococcales</taxon>
        <taxon>Microbacteriaceae</taxon>
        <taxon>Cryobacterium</taxon>
    </lineage>
</organism>
<gene>
    <name evidence="1" type="ORF">PA27867_2731</name>
</gene>
<dbReference type="EMBL" id="CP016282">
    <property type="protein sequence ID" value="ANP73671.1"/>
    <property type="molecule type" value="Genomic_DNA"/>
</dbReference>
<proteinExistence type="predicted"/>
<reference evidence="1 2" key="1">
    <citation type="submission" date="2016-06" db="EMBL/GenBank/DDBJ databases">
        <title>Genome sequencing of Cryobacterium arcticum PAMC 27867.</title>
        <authorList>
            <person name="Lee J."/>
            <person name="Kim O.-S."/>
        </authorList>
    </citation>
    <scope>NUCLEOTIDE SEQUENCE [LARGE SCALE GENOMIC DNA]</scope>
    <source>
        <strain evidence="1 2">PAMC 27867</strain>
    </source>
</reference>
<accession>A0A1B1BMA8</accession>
<evidence type="ECO:0000313" key="1">
    <source>
        <dbReference type="EMBL" id="ANP73671.1"/>
    </source>
</evidence>
<dbReference type="Proteomes" id="UP000092582">
    <property type="component" value="Chromosome 1"/>
</dbReference>
<dbReference type="KEGG" id="cart:PA27867_2731"/>
<dbReference type="OrthoDB" id="5122862at2"/>
<sequence length="81" mass="8942">MSSQGTYKAVLFGPNVIGSGTEVELHFANGEHQDVVVLEAVEDGQKITRTYKKGRETEEPIPYRFVDEDVSDETAEGEVPN</sequence>
<dbReference type="AlphaFoldDB" id="A0A1B1BMA8"/>
<keyword evidence="2" id="KW-1185">Reference proteome</keyword>
<dbReference type="RefSeq" id="WP_066597225.1">
    <property type="nucleotide sequence ID" value="NZ_CP016282.1"/>
</dbReference>
<name>A0A1B1BMA8_9MICO</name>
<protein>
    <submittedName>
        <fullName evidence="1">Uncharacterized protein</fullName>
    </submittedName>
</protein>
<evidence type="ECO:0000313" key="2">
    <source>
        <dbReference type="Proteomes" id="UP000092582"/>
    </source>
</evidence>